<evidence type="ECO:0000256" key="4">
    <source>
        <dbReference type="PROSITE-ProRule" id="PRU00284"/>
    </source>
</evidence>
<dbReference type="eggNOG" id="COG0840">
    <property type="taxonomic scope" value="Bacteria"/>
</dbReference>
<name>K6Z6F9_9ALTE</name>
<evidence type="ECO:0000256" key="3">
    <source>
        <dbReference type="ARBA" id="ARBA00029447"/>
    </source>
</evidence>
<dbReference type="EMBL" id="BAEP01000047">
    <property type="protein sequence ID" value="GAC24573.1"/>
    <property type="molecule type" value="Genomic_DNA"/>
</dbReference>
<gene>
    <name evidence="6" type="ORF">GMES_2277</name>
</gene>
<dbReference type="AlphaFoldDB" id="K6Z6F9"/>
<dbReference type="PANTHER" id="PTHR32089:SF120">
    <property type="entry name" value="METHYL-ACCEPTING CHEMOTAXIS PROTEIN TLPQ"/>
    <property type="match status" value="1"/>
</dbReference>
<accession>K6Z6F9</accession>
<dbReference type="PANTHER" id="PTHR32089">
    <property type="entry name" value="METHYL-ACCEPTING CHEMOTAXIS PROTEIN MCPB"/>
    <property type="match status" value="1"/>
</dbReference>
<dbReference type="GO" id="GO:0007165">
    <property type="term" value="P:signal transduction"/>
    <property type="evidence" value="ECO:0007669"/>
    <property type="project" value="UniProtKB-KW"/>
</dbReference>
<comment type="caution">
    <text evidence="6">The sequence shown here is derived from an EMBL/GenBank/DDBJ whole genome shotgun (WGS) entry which is preliminary data.</text>
</comment>
<protein>
    <recommendedName>
        <fullName evidence="5">Methyl-accepting transducer domain-containing protein</fullName>
    </recommendedName>
</protein>
<organism evidence="6 7">
    <name type="scientific">Paraglaciecola mesophila KMM 241</name>
    <dbReference type="NCBI Taxonomy" id="1128912"/>
    <lineage>
        <taxon>Bacteria</taxon>
        <taxon>Pseudomonadati</taxon>
        <taxon>Pseudomonadota</taxon>
        <taxon>Gammaproteobacteria</taxon>
        <taxon>Alteromonadales</taxon>
        <taxon>Alteromonadaceae</taxon>
        <taxon>Paraglaciecola</taxon>
    </lineage>
</organism>
<dbReference type="Proteomes" id="UP000006263">
    <property type="component" value="Unassembled WGS sequence"/>
</dbReference>
<dbReference type="InterPro" id="IPR004089">
    <property type="entry name" value="MCPsignal_dom"/>
</dbReference>
<dbReference type="GO" id="GO:0006935">
    <property type="term" value="P:chemotaxis"/>
    <property type="evidence" value="ECO:0007669"/>
    <property type="project" value="UniProtKB-ARBA"/>
</dbReference>
<dbReference type="Gene3D" id="1.10.287.950">
    <property type="entry name" value="Methyl-accepting chemotaxis protein"/>
    <property type="match status" value="1"/>
</dbReference>
<dbReference type="PROSITE" id="PS50111">
    <property type="entry name" value="CHEMOTAXIS_TRANSDUC_2"/>
    <property type="match status" value="1"/>
</dbReference>
<sequence length="146" mass="15925">MVLSLRYIWAIKIIQLPTYFNNHRYFYSTIQISVNADATASAALEADNNGHQAMQSVEQSCNEISPLLNELSATEEVVTQVGDDIENISAVLLVIQSIAEQTNLLALNAAIQTTELSSIAVKNGKTAESLRQKTAELEGLVGQFKV</sequence>
<keyword evidence="2 4" id="KW-0807">Transducer</keyword>
<comment type="similarity">
    <text evidence="3">Belongs to the methyl-accepting chemotaxis (MCP) protein family.</text>
</comment>
<evidence type="ECO:0000313" key="6">
    <source>
        <dbReference type="EMBL" id="GAC24573.1"/>
    </source>
</evidence>
<dbReference type="SUPFAM" id="SSF58104">
    <property type="entry name" value="Methyl-accepting chemotaxis protein (MCP) signaling domain"/>
    <property type="match status" value="1"/>
</dbReference>
<comment type="subcellular location">
    <subcellularLocation>
        <location evidence="1">Membrane</location>
    </subcellularLocation>
</comment>
<evidence type="ECO:0000313" key="7">
    <source>
        <dbReference type="Proteomes" id="UP000006263"/>
    </source>
</evidence>
<proteinExistence type="inferred from homology"/>
<feature type="domain" description="Methyl-accepting transducer" evidence="5">
    <location>
        <begin position="31"/>
        <end position="146"/>
    </location>
</feature>
<evidence type="ECO:0000259" key="5">
    <source>
        <dbReference type="PROSITE" id="PS50111"/>
    </source>
</evidence>
<evidence type="ECO:0000256" key="1">
    <source>
        <dbReference type="ARBA" id="ARBA00004370"/>
    </source>
</evidence>
<evidence type="ECO:0000256" key="2">
    <source>
        <dbReference type="ARBA" id="ARBA00023224"/>
    </source>
</evidence>
<dbReference type="GO" id="GO:0016020">
    <property type="term" value="C:membrane"/>
    <property type="evidence" value="ECO:0007669"/>
    <property type="project" value="UniProtKB-SubCell"/>
</dbReference>
<reference evidence="6 7" key="1">
    <citation type="journal article" date="2017" name="Antonie Van Leeuwenhoek">
        <title>Rhizobium rhizosphaerae sp. nov., a novel species isolated from rice rhizosphere.</title>
        <authorList>
            <person name="Zhao J.J."/>
            <person name="Zhang J."/>
            <person name="Zhang R.J."/>
            <person name="Zhang C.W."/>
            <person name="Yin H.Q."/>
            <person name="Zhang X.X."/>
        </authorList>
    </citation>
    <scope>NUCLEOTIDE SEQUENCE [LARGE SCALE GENOMIC DNA]</scope>
    <source>
        <strain evidence="6 7">KMM 241</strain>
    </source>
</reference>